<evidence type="ECO:0000313" key="4">
    <source>
        <dbReference type="EMBL" id="EST56188.1"/>
    </source>
</evidence>
<dbReference type="PANTHER" id="PTHR20953">
    <property type="entry name" value="KINASE-RELATED"/>
    <property type="match status" value="1"/>
</dbReference>
<dbReference type="EMBL" id="AYJU01000001">
    <property type="protein sequence ID" value="EST56188.1"/>
    <property type="molecule type" value="Genomic_DNA"/>
</dbReference>
<evidence type="ECO:0000256" key="1">
    <source>
        <dbReference type="ARBA" id="ARBA00022741"/>
    </source>
</evidence>
<dbReference type="eggNOG" id="COG3854">
    <property type="taxonomic scope" value="Bacteria"/>
</dbReference>
<organism evidence="4 5">
    <name type="scientific">Brevibacillus panacihumi W25</name>
    <dbReference type="NCBI Taxonomy" id="1408254"/>
    <lineage>
        <taxon>Bacteria</taxon>
        <taxon>Bacillati</taxon>
        <taxon>Bacillota</taxon>
        <taxon>Bacilli</taxon>
        <taxon>Bacillales</taxon>
        <taxon>Paenibacillaceae</taxon>
        <taxon>Brevibacillus</taxon>
    </lineage>
</organism>
<accession>V6ML35</accession>
<keyword evidence="5" id="KW-1185">Reference proteome</keyword>
<comment type="caution">
    <text evidence="4">The sequence shown here is derived from an EMBL/GenBank/DDBJ whole genome shotgun (WGS) entry which is preliminary data.</text>
</comment>
<dbReference type="Gene3D" id="3.40.50.300">
    <property type="entry name" value="P-loop containing nucleotide triphosphate hydrolases"/>
    <property type="match status" value="1"/>
</dbReference>
<dbReference type="STRING" id="1408254.T458_02415"/>
<protein>
    <submittedName>
        <fullName evidence="4">Stage III sporulation protein AA</fullName>
    </submittedName>
</protein>
<dbReference type="InterPro" id="IPR027417">
    <property type="entry name" value="P-loop_NTPase"/>
</dbReference>
<feature type="domain" description="AAA+ ATPase" evidence="3">
    <location>
        <begin position="159"/>
        <end position="297"/>
    </location>
</feature>
<proteinExistence type="predicted"/>
<dbReference type="InterPro" id="IPR014217">
    <property type="entry name" value="Spore_III_AA"/>
</dbReference>
<dbReference type="PANTHER" id="PTHR20953:SF3">
    <property type="entry name" value="P-LOOP CONTAINING NUCLEOSIDE TRIPHOSPHATE HYDROLASES SUPERFAMILY PROTEIN"/>
    <property type="match status" value="1"/>
</dbReference>
<dbReference type="Proteomes" id="UP000017973">
    <property type="component" value="Unassembled WGS sequence"/>
</dbReference>
<reference evidence="4 5" key="1">
    <citation type="journal article" date="2014" name="Genome Announc.">
        <title>Draft Genome Sequence of Brevibacillus panacihumi Strain W25, a Halotolerant Hydrocarbon-Degrading Bacterium.</title>
        <authorList>
            <person name="Wang X."/>
            <person name="Jin D."/>
            <person name="Zhou L."/>
            <person name="Wu L."/>
            <person name="An W."/>
            <person name="Chen Y."/>
            <person name="Zhao L."/>
        </authorList>
    </citation>
    <scope>NUCLEOTIDE SEQUENCE [LARGE SCALE GENOMIC DNA]</scope>
    <source>
        <strain evidence="4 5">W25</strain>
    </source>
</reference>
<dbReference type="AlphaFoldDB" id="V6ML35"/>
<dbReference type="SMART" id="SM00382">
    <property type="entry name" value="AAA"/>
    <property type="match status" value="1"/>
</dbReference>
<dbReference type="HOGENOM" id="CLU_052793_0_0_9"/>
<dbReference type="InterPro" id="IPR003593">
    <property type="entry name" value="AAA+_ATPase"/>
</dbReference>
<dbReference type="CDD" id="cd00267">
    <property type="entry name" value="ABC_ATPase"/>
    <property type="match status" value="1"/>
</dbReference>
<evidence type="ECO:0000259" key="3">
    <source>
        <dbReference type="SMART" id="SM00382"/>
    </source>
</evidence>
<name>V6ML35_9BACL</name>
<keyword evidence="1" id="KW-0547">Nucleotide-binding</keyword>
<dbReference type="NCBIfam" id="TIGR02858">
    <property type="entry name" value="spore_III_AA"/>
    <property type="match status" value="1"/>
</dbReference>
<keyword evidence="2" id="KW-0067">ATP-binding</keyword>
<dbReference type="GO" id="GO:0005524">
    <property type="term" value="F:ATP binding"/>
    <property type="evidence" value="ECO:0007669"/>
    <property type="project" value="UniProtKB-KW"/>
</dbReference>
<dbReference type="InterPro" id="IPR045735">
    <property type="entry name" value="Spore_III_AA_AAA+_ATPase"/>
</dbReference>
<sequence length="328" mass="36186">MMDKGDKEGSSMQEIMAILPASVRNIMTVLPSTVLEVLEEIRLRQNQPLEIRYGQQTSYVTPAGQITSIARQGWVFTQEHVVKLLNQVSQHSLYALEEELKRGYITVVGGHRIGIAGKVVLERGEVKGIRDVTSFNIRIAREKKGVAQKVMPYLFEKGTLRNTLVISPPMCGKTTLLRDIARQISYGNEWSSSRKVGIVDERSELAGCLQGVPQRDVGPRTDVLDACPKAIGMMMLIRSMSPDVLIVDEIGRPEDGDAVWEAIHAGVAVVCSAHGSDVEEVARRPMLGKLIRHGAFSRYIVLSRSRGVGTIQAIYDSSLNPVKKEQPA</sequence>
<dbReference type="PATRIC" id="fig|1408254.3.peg.492"/>
<dbReference type="SUPFAM" id="SSF52540">
    <property type="entry name" value="P-loop containing nucleoside triphosphate hydrolases"/>
    <property type="match status" value="1"/>
</dbReference>
<evidence type="ECO:0000313" key="5">
    <source>
        <dbReference type="Proteomes" id="UP000017973"/>
    </source>
</evidence>
<evidence type="ECO:0000256" key="2">
    <source>
        <dbReference type="ARBA" id="ARBA00022840"/>
    </source>
</evidence>
<dbReference type="Pfam" id="PF19568">
    <property type="entry name" value="Spore_III_AA"/>
    <property type="match status" value="1"/>
</dbReference>
<gene>
    <name evidence="4" type="ORF">T458_02415</name>
</gene>